<proteinExistence type="predicted"/>
<dbReference type="SUPFAM" id="SSF49899">
    <property type="entry name" value="Concanavalin A-like lectins/glucanases"/>
    <property type="match status" value="1"/>
</dbReference>
<evidence type="ECO:0000313" key="2">
    <source>
        <dbReference type="Proteomes" id="UP001165122"/>
    </source>
</evidence>
<gene>
    <name evidence="1" type="ORF">TrLO_g2375</name>
</gene>
<protein>
    <recommendedName>
        <fullName evidence="3">F-box domain-containing protein</fullName>
    </recommendedName>
</protein>
<dbReference type="EMBL" id="BRXW01000711">
    <property type="protein sequence ID" value="GMH75156.1"/>
    <property type="molecule type" value="Genomic_DNA"/>
</dbReference>
<evidence type="ECO:0008006" key="3">
    <source>
        <dbReference type="Google" id="ProtNLM"/>
    </source>
</evidence>
<dbReference type="Gene3D" id="2.60.120.200">
    <property type="match status" value="1"/>
</dbReference>
<accession>A0A9W7ALK5</accession>
<comment type="caution">
    <text evidence="1">The sequence shown here is derived from an EMBL/GenBank/DDBJ whole genome shotgun (WGS) entry which is preliminary data.</text>
</comment>
<dbReference type="Proteomes" id="UP001165122">
    <property type="component" value="Unassembled WGS sequence"/>
</dbReference>
<keyword evidence="2" id="KW-1185">Reference proteome</keyword>
<reference evidence="2" key="1">
    <citation type="journal article" date="2023" name="Commun. Biol.">
        <title>Genome analysis of Parmales, the sister group of diatoms, reveals the evolutionary specialization of diatoms from phago-mixotrophs to photoautotrophs.</title>
        <authorList>
            <person name="Ban H."/>
            <person name="Sato S."/>
            <person name="Yoshikawa S."/>
            <person name="Yamada K."/>
            <person name="Nakamura Y."/>
            <person name="Ichinomiya M."/>
            <person name="Sato N."/>
            <person name="Blanc-Mathieu R."/>
            <person name="Endo H."/>
            <person name="Kuwata A."/>
            <person name="Ogata H."/>
        </authorList>
    </citation>
    <scope>NUCLEOTIDE SEQUENCE [LARGE SCALE GENOMIC DNA]</scope>
    <source>
        <strain evidence="2">NIES 3700</strain>
    </source>
</reference>
<name>A0A9W7ALK5_9STRA</name>
<sequence length="280" mass="31924">MNDPVPEDVISVIISFLRDPPTLYNIALLSKSISDIVRSHFQLYPLWSVSHDWDFCLSPQKDRESIYVDAKCWSDNSKFRQSLNARIDDGGYSRDIELRNKDNYEKGGAVFARCGPECTVSDEGVSGAGIGGLSHTYLDTFELGGTLSIETSVKLTSFEKYSTVFEFSNHNGTDKISLYNEPNNQTIYWDIFFNASGKIFYGNNYELNKFTNIVLTITGKMMKVYKDGVLIGMNVDSHEPRKMKRDFYTLGAGLNGTIKFFRIWERCLCDREVKSLYDNK</sequence>
<dbReference type="InterPro" id="IPR013320">
    <property type="entry name" value="ConA-like_dom_sf"/>
</dbReference>
<evidence type="ECO:0000313" key="1">
    <source>
        <dbReference type="EMBL" id="GMH75156.1"/>
    </source>
</evidence>
<organism evidence="1 2">
    <name type="scientific">Triparma laevis f. longispina</name>
    <dbReference type="NCBI Taxonomy" id="1714387"/>
    <lineage>
        <taxon>Eukaryota</taxon>
        <taxon>Sar</taxon>
        <taxon>Stramenopiles</taxon>
        <taxon>Ochrophyta</taxon>
        <taxon>Bolidophyceae</taxon>
        <taxon>Parmales</taxon>
        <taxon>Triparmaceae</taxon>
        <taxon>Triparma</taxon>
    </lineage>
</organism>
<dbReference type="Pfam" id="PF13385">
    <property type="entry name" value="Laminin_G_3"/>
    <property type="match status" value="1"/>
</dbReference>
<dbReference type="AlphaFoldDB" id="A0A9W7ALK5"/>